<reference evidence="2" key="1">
    <citation type="journal article" date="2015" name="Proc. Natl. Acad. Sci. U.S.A.">
        <title>Genome sequencing of adzuki bean (Vigna angularis) provides insight into high starch and low fat accumulation and domestication.</title>
        <authorList>
            <person name="Yang K."/>
            <person name="Tian Z."/>
            <person name="Chen C."/>
            <person name="Luo L."/>
            <person name="Zhao B."/>
            <person name="Wang Z."/>
            <person name="Yu L."/>
            <person name="Li Y."/>
            <person name="Sun Y."/>
            <person name="Li W."/>
            <person name="Chen Y."/>
            <person name="Li Y."/>
            <person name="Zhang Y."/>
            <person name="Ai D."/>
            <person name="Zhao J."/>
            <person name="Shang C."/>
            <person name="Ma Y."/>
            <person name="Wu B."/>
            <person name="Wang M."/>
            <person name="Gao L."/>
            <person name="Sun D."/>
            <person name="Zhang P."/>
            <person name="Guo F."/>
            <person name="Wang W."/>
            <person name="Li Y."/>
            <person name="Wang J."/>
            <person name="Varshney R.K."/>
            <person name="Wang J."/>
            <person name="Ling H.Q."/>
            <person name="Wan P."/>
        </authorList>
    </citation>
    <scope>NUCLEOTIDE SEQUENCE</scope>
    <source>
        <strain evidence="2">cv. Jingnong 6</strain>
    </source>
</reference>
<dbReference type="AlphaFoldDB" id="A0A0L9V3G6"/>
<dbReference type="EMBL" id="CM003378">
    <property type="protein sequence ID" value="KOM49610.1"/>
    <property type="molecule type" value="Genomic_DNA"/>
</dbReference>
<evidence type="ECO:0000313" key="1">
    <source>
        <dbReference type="EMBL" id="KOM49610.1"/>
    </source>
</evidence>
<accession>A0A0L9V3G6</accession>
<organism evidence="1 2">
    <name type="scientific">Phaseolus angularis</name>
    <name type="common">Azuki bean</name>
    <name type="synonym">Vigna angularis</name>
    <dbReference type="NCBI Taxonomy" id="3914"/>
    <lineage>
        <taxon>Eukaryota</taxon>
        <taxon>Viridiplantae</taxon>
        <taxon>Streptophyta</taxon>
        <taxon>Embryophyta</taxon>
        <taxon>Tracheophyta</taxon>
        <taxon>Spermatophyta</taxon>
        <taxon>Magnoliopsida</taxon>
        <taxon>eudicotyledons</taxon>
        <taxon>Gunneridae</taxon>
        <taxon>Pentapetalae</taxon>
        <taxon>rosids</taxon>
        <taxon>fabids</taxon>
        <taxon>Fabales</taxon>
        <taxon>Fabaceae</taxon>
        <taxon>Papilionoideae</taxon>
        <taxon>50 kb inversion clade</taxon>
        <taxon>NPAAA clade</taxon>
        <taxon>indigoferoid/millettioid clade</taxon>
        <taxon>Phaseoleae</taxon>
        <taxon>Vigna</taxon>
    </lineage>
</organism>
<dbReference type="Proteomes" id="UP000053144">
    <property type="component" value="Chromosome 8"/>
</dbReference>
<name>A0A0L9V3G6_PHAAN</name>
<evidence type="ECO:0000313" key="2">
    <source>
        <dbReference type="Proteomes" id="UP000053144"/>
    </source>
</evidence>
<dbReference type="Gramene" id="KOM49610">
    <property type="protein sequence ID" value="KOM49610"/>
    <property type="gene ID" value="LR48_Vigan08g043700"/>
</dbReference>
<protein>
    <submittedName>
        <fullName evidence="1">Uncharacterized protein</fullName>
    </submittedName>
</protein>
<proteinExistence type="predicted"/>
<gene>
    <name evidence="1" type="ORF">LR48_Vigan08g043700</name>
</gene>
<sequence>MLALIPLVTERTLDTIQGHLKSRTPWYLRKSECVDPSYFSNVGGVDFSGIGSITTTVKDSRPLFCTVWIERVALVVALFTF</sequence>